<feature type="region of interest" description="Disordered" evidence="1">
    <location>
        <begin position="86"/>
        <end position="176"/>
    </location>
</feature>
<organism evidence="2 3">
    <name type="scientific">Pleurodeles waltl</name>
    <name type="common">Iberian ribbed newt</name>
    <dbReference type="NCBI Taxonomy" id="8319"/>
    <lineage>
        <taxon>Eukaryota</taxon>
        <taxon>Metazoa</taxon>
        <taxon>Chordata</taxon>
        <taxon>Craniata</taxon>
        <taxon>Vertebrata</taxon>
        <taxon>Euteleostomi</taxon>
        <taxon>Amphibia</taxon>
        <taxon>Batrachia</taxon>
        <taxon>Caudata</taxon>
        <taxon>Salamandroidea</taxon>
        <taxon>Salamandridae</taxon>
        <taxon>Pleurodelinae</taxon>
        <taxon>Pleurodeles</taxon>
    </lineage>
</organism>
<feature type="region of interest" description="Disordered" evidence="1">
    <location>
        <begin position="253"/>
        <end position="272"/>
    </location>
</feature>
<feature type="region of interest" description="Disordered" evidence="1">
    <location>
        <begin position="194"/>
        <end position="229"/>
    </location>
</feature>
<protein>
    <submittedName>
        <fullName evidence="2">Uncharacterized protein</fullName>
    </submittedName>
</protein>
<gene>
    <name evidence="2" type="ORF">NDU88_006816</name>
</gene>
<feature type="compositionally biased region" description="Basic and acidic residues" evidence="1">
    <location>
        <begin position="259"/>
        <end position="272"/>
    </location>
</feature>
<name>A0AAV7PM05_PLEWA</name>
<feature type="compositionally biased region" description="Basic and acidic residues" evidence="1">
    <location>
        <begin position="125"/>
        <end position="151"/>
    </location>
</feature>
<feature type="compositionally biased region" description="Low complexity" evidence="1">
    <location>
        <begin position="154"/>
        <end position="171"/>
    </location>
</feature>
<accession>A0AAV7PM05</accession>
<proteinExistence type="predicted"/>
<feature type="compositionally biased region" description="Basic residues" evidence="1">
    <location>
        <begin position="194"/>
        <end position="206"/>
    </location>
</feature>
<evidence type="ECO:0000313" key="3">
    <source>
        <dbReference type="Proteomes" id="UP001066276"/>
    </source>
</evidence>
<comment type="caution">
    <text evidence="2">The sequence shown here is derived from an EMBL/GenBank/DDBJ whole genome shotgun (WGS) entry which is preliminary data.</text>
</comment>
<dbReference type="AlphaFoldDB" id="A0AAV7PM05"/>
<sequence>MIILGAEPRWRRGRTLLDELRNGLRQNILYNTFLPLRDTPIRREGLSLPPPFLVGVPGWSAVEPLVRSSEAVKETRRAQMWRLPHREKGGRGWGAPGERSSWNRTRARRSPCLGSPEEPGAGARAVEERRREYTLDGGKDGVRARGRRDPLRGPPRALETGRLANPGRNAAGGRGDRVRSLCPLLRLCAWRRRGHRGPRKKRRRRAGRGEDTTDSEGNRSAGAQMRSGNEAMDWLTSGDRLDLGGGVRHPLLEAIDNMEAEREARRSRSPEG</sequence>
<evidence type="ECO:0000313" key="2">
    <source>
        <dbReference type="EMBL" id="KAJ1128437.1"/>
    </source>
</evidence>
<dbReference type="Proteomes" id="UP001066276">
    <property type="component" value="Chromosome 7"/>
</dbReference>
<evidence type="ECO:0000256" key="1">
    <source>
        <dbReference type="SAM" id="MobiDB-lite"/>
    </source>
</evidence>
<keyword evidence="3" id="KW-1185">Reference proteome</keyword>
<dbReference type="EMBL" id="JANPWB010000011">
    <property type="protein sequence ID" value="KAJ1128437.1"/>
    <property type="molecule type" value="Genomic_DNA"/>
</dbReference>
<reference evidence="2" key="1">
    <citation type="journal article" date="2022" name="bioRxiv">
        <title>Sequencing and chromosome-scale assembly of the giantPleurodeles waltlgenome.</title>
        <authorList>
            <person name="Brown T."/>
            <person name="Elewa A."/>
            <person name="Iarovenko S."/>
            <person name="Subramanian E."/>
            <person name="Araus A.J."/>
            <person name="Petzold A."/>
            <person name="Susuki M."/>
            <person name="Suzuki K.-i.T."/>
            <person name="Hayashi T."/>
            <person name="Toyoda A."/>
            <person name="Oliveira C."/>
            <person name="Osipova E."/>
            <person name="Leigh N.D."/>
            <person name="Simon A."/>
            <person name="Yun M.H."/>
        </authorList>
    </citation>
    <scope>NUCLEOTIDE SEQUENCE</scope>
    <source>
        <strain evidence="2">20211129_DDA</strain>
        <tissue evidence="2">Liver</tissue>
    </source>
</reference>